<evidence type="ECO:0000313" key="2">
    <source>
        <dbReference type="EMBL" id="PCK23170.1"/>
    </source>
</evidence>
<dbReference type="Proteomes" id="UP000230886">
    <property type="component" value="Unassembled WGS sequence"/>
</dbReference>
<dbReference type="InterPro" id="IPR055247">
    <property type="entry name" value="InsJ-like_HTH"/>
</dbReference>
<accession>A0A2A5J0Q8</accession>
<gene>
    <name evidence="2" type="ORF">CHR55_30835</name>
</gene>
<protein>
    <recommendedName>
        <fullName evidence="1">Insertion element IS150 protein InsJ-like helix-turn-helix domain-containing protein</fullName>
    </recommendedName>
</protein>
<evidence type="ECO:0000313" key="3">
    <source>
        <dbReference type="Proteomes" id="UP000230886"/>
    </source>
</evidence>
<dbReference type="Pfam" id="PF13518">
    <property type="entry name" value="HTH_28"/>
    <property type="match status" value="1"/>
</dbReference>
<comment type="caution">
    <text evidence="2">The sequence shown here is derived from an EMBL/GenBank/DDBJ whole genome shotgun (WGS) entry which is preliminary data.</text>
</comment>
<proteinExistence type="predicted"/>
<reference evidence="2 3" key="1">
    <citation type="submission" date="2017-07" db="EMBL/GenBank/DDBJ databases">
        <title>Draft sequence of Rhodococcus enclensis 23b-28.</title>
        <authorList>
            <person name="Besaury L."/>
            <person name="Sancelme M."/>
            <person name="Amato P."/>
            <person name="Lallement A."/>
            <person name="Delort A.-M."/>
        </authorList>
    </citation>
    <scope>NUCLEOTIDE SEQUENCE [LARGE SCALE GENOMIC DNA]</scope>
    <source>
        <strain evidence="2 3">23b-28</strain>
    </source>
</reference>
<dbReference type="InterPro" id="IPR009057">
    <property type="entry name" value="Homeodomain-like_sf"/>
</dbReference>
<organism evidence="2 3">
    <name type="scientific">Rhodococcus qingshengii</name>
    <dbReference type="NCBI Taxonomy" id="334542"/>
    <lineage>
        <taxon>Bacteria</taxon>
        <taxon>Bacillati</taxon>
        <taxon>Actinomycetota</taxon>
        <taxon>Actinomycetes</taxon>
        <taxon>Mycobacteriales</taxon>
        <taxon>Nocardiaceae</taxon>
        <taxon>Rhodococcus</taxon>
        <taxon>Rhodococcus erythropolis group</taxon>
    </lineage>
</organism>
<sequence length="93" mass="10114">MAPVLRARIVLAAADGASNAVIAVQLGICVDTVRKWRMRFCCNGFEGLRDLSRSGRPRRFAAEVVAEIKALACELPTRVGVPLTRMELSGTRT</sequence>
<evidence type="ECO:0000259" key="1">
    <source>
        <dbReference type="Pfam" id="PF13518"/>
    </source>
</evidence>
<name>A0A2A5J0Q8_RHOSG</name>
<dbReference type="AlphaFoldDB" id="A0A2A5J0Q8"/>
<dbReference type="SUPFAM" id="SSF46689">
    <property type="entry name" value="Homeodomain-like"/>
    <property type="match status" value="1"/>
</dbReference>
<feature type="domain" description="Insertion element IS150 protein InsJ-like helix-turn-helix" evidence="1">
    <location>
        <begin position="6"/>
        <end position="58"/>
    </location>
</feature>
<dbReference type="EMBL" id="NOVD01000056">
    <property type="protein sequence ID" value="PCK23170.1"/>
    <property type="molecule type" value="Genomic_DNA"/>
</dbReference>